<comment type="caution">
    <text evidence="2">The sequence shown here is derived from an EMBL/GenBank/DDBJ whole genome shotgun (WGS) entry which is preliminary data.</text>
</comment>
<dbReference type="OrthoDB" id="1370726at2"/>
<evidence type="ECO:0000313" key="3">
    <source>
        <dbReference type="Proteomes" id="UP000298517"/>
    </source>
</evidence>
<keyword evidence="1" id="KW-0812">Transmembrane</keyword>
<dbReference type="AlphaFoldDB" id="A0A4Y8AQ72"/>
<keyword evidence="1" id="KW-0472">Membrane</keyword>
<protein>
    <recommendedName>
        <fullName evidence="4">DUF3185 family protein</fullName>
    </recommendedName>
</protein>
<dbReference type="RefSeq" id="WP_134249129.1">
    <property type="nucleotide sequence ID" value="NZ_SNQI01000006.1"/>
</dbReference>
<dbReference type="Proteomes" id="UP000298517">
    <property type="component" value="Unassembled WGS sequence"/>
</dbReference>
<accession>A0A4Y8AQ72</accession>
<reference evidence="2 3" key="1">
    <citation type="journal article" date="2011" name="J. Microbiol.">
        <title>Gramella jeungdoensis sp. nov., isolated from a solar saltern in Korea.</title>
        <authorList>
            <person name="Joung Y."/>
            <person name="Kim H."/>
            <person name="Jang T."/>
            <person name="Ahn T.S."/>
            <person name="Joh K."/>
        </authorList>
    </citation>
    <scope>NUCLEOTIDE SEQUENCE [LARGE SCALE GENOMIC DNA]</scope>
    <source>
        <strain evidence="2 3">KCTC 23123</strain>
    </source>
</reference>
<feature type="transmembrane region" description="Helical" evidence="1">
    <location>
        <begin position="7"/>
        <end position="23"/>
    </location>
</feature>
<evidence type="ECO:0000256" key="1">
    <source>
        <dbReference type="SAM" id="Phobius"/>
    </source>
</evidence>
<proteinExistence type="predicted"/>
<dbReference type="EMBL" id="SNQI01000006">
    <property type="protein sequence ID" value="TEW72105.1"/>
    <property type="molecule type" value="Genomic_DNA"/>
</dbReference>
<evidence type="ECO:0000313" key="2">
    <source>
        <dbReference type="EMBL" id="TEW72105.1"/>
    </source>
</evidence>
<feature type="transmembrane region" description="Helical" evidence="1">
    <location>
        <begin position="50"/>
        <end position="69"/>
    </location>
</feature>
<evidence type="ECO:0008006" key="4">
    <source>
        <dbReference type="Google" id="ProtNLM"/>
    </source>
</evidence>
<gene>
    <name evidence="2" type="ORF">E2488_14665</name>
</gene>
<keyword evidence="1" id="KW-1133">Transmembrane helix</keyword>
<organism evidence="2 3">
    <name type="scientific">Gramella jeungdoensis</name>
    <dbReference type="NCBI Taxonomy" id="708091"/>
    <lineage>
        <taxon>Bacteria</taxon>
        <taxon>Pseudomonadati</taxon>
        <taxon>Bacteroidota</taxon>
        <taxon>Flavobacteriia</taxon>
        <taxon>Flavobacteriales</taxon>
        <taxon>Flavobacteriaceae</taxon>
        <taxon>Christiangramia</taxon>
    </lineage>
</organism>
<sequence length="74" mass="8201">MHTRKIIGILLIVISLCLGYFGFNKISENSKSIEVLDLKVDISNNSEKEMGYISIGSAIILLIGGLYLLKNEDK</sequence>
<keyword evidence="3" id="KW-1185">Reference proteome</keyword>
<name>A0A4Y8AQ72_9FLAO</name>